<dbReference type="PANTHER" id="PTHR48228">
    <property type="entry name" value="SUCCINYL-COA--D-CITRAMALATE COA-TRANSFERASE"/>
    <property type="match status" value="1"/>
</dbReference>
<dbReference type="Proteomes" id="UP001597182">
    <property type="component" value="Unassembled WGS sequence"/>
</dbReference>
<proteinExistence type="predicted"/>
<protein>
    <submittedName>
        <fullName evidence="1">CaiB/BaiF CoA-transferase family protein</fullName>
    </submittedName>
</protein>
<accession>A0ABW3VP11</accession>
<dbReference type="InterPro" id="IPR050509">
    <property type="entry name" value="CoA-transferase_III"/>
</dbReference>
<dbReference type="InterPro" id="IPR044855">
    <property type="entry name" value="CoA-Trfase_III_dom3_sf"/>
</dbReference>
<name>A0ABW3VP11_9PSEU</name>
<gene>
    <name evidence="1" type="ORF">ACFQ34_24140</name>
</gene>
<sequence length="393" mass="40739">MSGPLAGVRVVELAGVGPAPYCGMLLADLGADVVRVDRVPAGPPRTGPAEGLDALVDGILGRGRRSVALDLKHPDGLAAARDLVARADALVEGFRPGVTERLGLGPRECLARNPRLVYGRLTGWGQDGPLAATAGHDLDYIAVAGVLAHVGNRGGRPVPPLNLVGDFAGGGLLMAFGIATALVETSRSGRGQVVDAAMVDGAASLMTMMFEMPGRGGWDERRGTNANDSGSHFYDTYETADGGHVAVAAMEPRFHAELLDRLGLTGDPAFADQWNPATWDAASARLAAVFRTRTRAEWADVFAGSDACVAPVLTMSEAPRHPHNVARATFVEVAGVSQPGPVPRFDRTPGAVARAAPTVGEHTEEVLAELGRTPERIAELVASGAAAAPGRLN</sequence>
<dbReference type="Pfam" id="PF02515">
    <property type="entry name" value="CoA_transf_3"/>
    <property type="match status" value="1"/>
</dbReference>
<dbReference type="SUPFAM" id="SSF89796">
    <property type="entry name" value="CoA-transferase family III (CaiB/BaiF)"/>
    <property type="match status" value="1"/>
</dbReference>
<dbReference type="Gene3D" id="3.30.1540.10">
    <property type="entry name" value="formyl-coa transferase, domain 3"/>
    <property type="match status" value="1"/>
</dbReference>
<evidence type="ECO:0000313" key="2">
    <source>
        <dbReference type="Proteomes" id="UP001597182"/>
    </source>
</evidence>
<reference evidence="2" key="1">
    <citation type="journal article" date="2019" name="Int. J. Syst. Evol. Microbiol.">
        <title>The Global Catalogue of Microorganisms (GCM) 10K type strain sequencing project: providing services to taxonomists for standard genome sequencing and annotation.</title>
        <authorList>
            <consortium name="The Broad Institute Genomics Platform"/>
            <consortium name="The Broad Institute Genome Sequencing Center for Infectious Disease"/>
            <person name="Wu L."/>
            <person name="Ma J."/>
        </authorList>
    </citation>
    <scope>NUCLEOTIDE SEQUENCE [LARGE SCALE GENOMIC DNA]</scope>
    <source>
        <strain evidence="2">CCUG 49018</strain>
    </source>
</reference>
<comment type="caution">
    <text evidence="1">The sequence shown here is derived from an EMBL/GenBank/DDBJ whole genome shotgun (WGS) entry which is preliminary data.</text>
</comment>
<keyword evidence="2" id="KW-1185">Reference proteome</keyword>
<dbReference type="InterPro" id="IPR003673">
    <property type="entry name" value="CoA-Trfase_fam_III"/>
</dbReference>
<dbReference type="EMBL" id="JBHTMB010000221">
    <property type="protein sequence ID" value="MFD1236391.1"/>
    <property type="molecule type" value="Genomic_DNA"/>
</dbReference>
<dbReference type="RefSeq" id="WP_346091892.1">
    <property type="nucleotide sequence ID" value="NZ_BAABKS010000043.1"/>
</dbReference>
<dbReference type="PANTHER" id="PTHR48228:SF5">
    <property type="entry name" value="ALPHA-METHYLACYL-COA RACEMASE"/>
    <property type="match status" value="1"/>
</dbReference>
<organism evidence="1 2">
    <name type="scientific">Pseudonocardia benzenivorans</name>
    <dbReference type="NCBI Taxonomy" id="228005"/>
    <lineage>
        <taxon>Bacteria</taxon>
        <taxon>Bacillati</taxon>
        <taxon>Actinomycetota</taxon>
        <taxon>Actinomycetes</taxon>
        <taxon>Pseudonocardiales</taxon>
        <taxon>Pseudonocardiaceae</taxon>
        <taxon>Pseudonocardia</taxon>
    </lineage>
</organism>
<dbReference type="Gene3D" id="3.40.50.10540">
    <property type="entry name" value="Crotonobetainyl-coa:carnitine coa-transferase, domain 1"/>
    <property type="match status" value="1"/>
</dbReference>
<dbReference type="InterPro" id="IPR023606">
    <property type="entry name" value="CoA-Trfase_III_dom_1_sf"/>
</dbReference>
<evidence type="ECO:0000313" key="1">
    <source>
        <dbReference type="EMBL" id="MFD1236391.1"/>
    </source>
</evidence>